<dbReference type="EMBL" id="CP009920">
    <property type="protein sequence ID" value="AJI24616.1"/>
    <property type="molecule type" value="Genomic_DNA"/>
</dbReference>
<dbReference type="GO" id="GO:0005829">
    <property type="term" value="C:cytosol"/>
    <property type="evidence" value="ECO:0007669"/>
    <property type="project" value="TreeGrafter"/>
</dbReference>
<dbReference type="SUPFAM" id="SSF46785">
    <property type="entry name" value="Winged helix' DNA-binding domain"/>
    <property type="match status" value="1"/>
</dbReference>
<dbReference type="HOGENOM" id="CLU_107144_1_0_9"/>
<dbReference type="GeneID" id="93643666"/>
<dbReference type="InterPro" id="IPR036388">
    <property type="entry name" value="WH-like_DNA-bd_sf"/>
</dbReference>
<protein>
    <submittedName>
        <fullName evidence="1">Rrf2 family protein</fullName>
    </submittedName>
</protein>
<dbReference type="RefSeq" id="WP_034650557.1">
    <property type="nucleotide sequence ID" value="NZ_BCVB01000006.1"/>
</dbReference>
<dbReference type="KEGG" id="bmeg:BG04_146"/>
<proteinExistence type="predicted"/>
<sequence length="159" mass="17783">MHMKTGVEQSVYAILLLTFLPEKAVLPGDVISSQLGGSPTYFQKLLRKLVSADLLASVPGSKGGFRLKKTPEEIRIYDVYVAIEGKQSLYSSSGIFHDMLNLKDKDICLLSDLMEEAESSWQSILKRQTIATLTNEINKKCPKENLDMLKTTVEEKMVL</sequence>
<dbReference type="Proteomes" id="UP000031829">
    <property type="component" value="Chromosome"/>
</dbReference>
<gene>
    <name evidence="1" type="ORF">BG04_146</name>
</gene>
<dbReference type="Pfam" id="PF02082">
    <property type="entry name" value="Rrf2"/>
    <property type="match status" value="1"/>
</dbReference>
<dbReference type="InterPro" id="IPR036390">
    <property type="entry name" value="WH_DNA-bd_sf"/>
</dbReference>
<dbReference type="InterPro" id="IPR000944">
    <property type="entry name" value="Tscrpt_reg_Rrf2"/>
</dbReference>
<accession>A0A0B6AM74</accession>
<dbReference type="PANTHER" id="PTHR33221">
    <property type="entry name" value="WINGED HELIX-TURN-HELIX TRANSCRIPTIONAL REGULATOR, RRF2 FAMILY"/>
    <property type="match status" value="1"/>
</dbReference>
<dbReference type="NCBIfam" id="TIGR00738">
    <property type="entry name" value="rrf2_super"/>
    <property type="match status" value="1"/>
</dbReference>
<reference evidence="1 2" key="1">
    <citation type="journal article" date="2015" name="Genome Announc.">
        <title>Complete genome sequences for 35 biothreat assay-relevant bacillus species.</title>
        <authorList>
            <person name="Johnson S.L."/>
            <person name="Daligault H.E."/>
            <person name="Davenport K.W."/>
            <person name="Jaissle J."/>
            <person name="Frey K.G."/>
            <person name="Ladner J.T."/>
            <person name="Broomall S.M."/>
            <person name="Bishop-Lilly K.A."/>
            <person name="Bruce D.C."/>
            <person name="Gibbons H.S."/>
            <person name="Coyne S.R."/>
            <person name="Lo C.C."/>
            <person name="Meincke L."/>
            <person name="Munk A.C."/>
            <person name="Koroleva G.I."/>
            <person name="Rosenzweig C.N."/>
            <person name="Palacios G.F."/>
            <person name="Redden C.L."/>
            <person name="Minogue T.D."/>
            <person name="Chain P.S."/>
        </authorList>
    </citation>
    <scope>NUCLEOTIDE SEQUENCE [LARGE SCALE GENOMIC DNA]</scope>
    <source>
        <strain evidence="2">ATCC 14581 / DSM 32 / JCM 2506 / NBRC 15308 / NCIMB 9376 / NCTC 10342 / NRRL B-14308 / VKM B-512</strain>
    </source>
</reference>
<evidence type="ECO:0000313" key="2">
    <source>
        <dbReference type="Proteomes" id="UP000031829"/>
    </source>
</evidence>
<dbReference type="GO" id="GO:0003700">
    <property type="term" value="F:DNA-binding transcription factor activity"/>
    <property type="evidence" value="ECO:0007669"/>
    <property type="project" value="TreeGrafter"/>
</dbReference>
<organism evidence="1 2">
    <name type="scientific">Priestia megaterium (strain ATCC 14581 / DSM 32 / CCUG 1817 / JCM 2506 / NBRC 15308 / NCIMB 9376 / NCTC 10342 / NRRL B-14308 / VKM B-512 / Ford 19)</name>
    <name type="common">Bacillus megaterium</name>
    <dbReference type="NCBI Taxonomy" id="1348623"/>
    <lineage>
        <taxon>Bacteria</taxon>
        <taxon>Bacillati</taxon>
        <taxon>Bacillota</taxon>
        <taxon>Bacilli</taxon>
        <taxon>Bacillales</taxon>
        <taxon>Bacillaceae</taxon>
        <taxon>Priestia</taxon>
    </lineage>
</organism>
<dbReference type="PROSITE" id="PS51197">
    <property type="entry name" value="HTH_RRF2_2"/>
    <property type="match status" value="1"/>
</dbReference>
<dbReference type="AlphaFoldDB" id="A0A0B6AM74"/>
<name>A0A0B6AM74_PRIM2</name>
<evidence type="ECO:0000313" key="1">
    <source>
        <dbReference type="EMBL" id="AJI24616.1"/>
    </source>
</evidence>
<dbReference type="PANTHER" id="PTHR33221:SF15">
    <property type="entry name" value="HTH-TYPE TRANSCRIPTIONAL REGULATOR YWGB-RELATED"/>
    <property type="match status" value="1"/>
</dbReference>
<dbReference type="Gene3D" id="1.10.10.10">
    <property type="entry name" value="Winged helix-like DNA-binding domain superfamily/Winged helix DNA-binding domain"/>
    <property type="match status" value="1"/>
</dbReference>